<evidence type="ECO:0000313" key="1">
    <source>
        <dbReference type="EMBL" id="KXZ46225.1"/>
    </source>
</evidence>
<accession>A0A150G9I6</accession>
<gene>
    <name evidence="1" type="ORF">GPECTOR_46g294</name>
</gene>
<evidence type="ECO:0000313" key="2">
    <source>
        <dbReference type="Proteomes" id="UP000075714"/>
    </source>
</evidence>
<organism evidence="1 2">
    <name type="scientific">Gonium pectorale</name>
    <name type="common">Green alga</name>
    <dbReference type="NCBI Taxonomy" id="33097"/>
    <lineage>
        <taxon>Eukaryota</taxon>
        <taxon>Viridiplantae</taxon>
        <taxon>Chlorophyta</taxon>
        <taxon>core chlorophytes</taxon>
        <taxon>Chlorophyceae</taxon>
        <taxon>CS clade</taxon>
        <taxon>Chlamydomonadales</taxon>
        <taxon>Volvocaceae</taxon>
        <taxon>Gonium</taxon>
    </lineage>
</organism>
<reference evidence="2" key="1">
    <citation type="journal article" date="2016" name="Nat. Commun.">
        <title>The Gonium pectorale genome demonstrates co-option of cell cycle regulation during the evolution of multicellularity.</title>
        <authorList>
            <person name="Hanschen E.R."/>
            <person name="Marriage T.N."/>
            <person name="Ferris P.J."/>
            <person name="Hamaji T."/>
            <person name="Toyoda A."/>
            <person name="Fujiyama A."/>
            <person name="Neme R."/>
            <person name="Noguchi H."/>
            <person name="Minakuchi Y."/>
            <person name="Suzuki M."/>
            <person name="Kawai-Toyooka H."/>
            <person name="Smith D.R."/>
            <person name="Sparks H."/>
            <person name="Anderson J."/>
            <person name="Bakaric R."/>
            <person name="Luria V."/>
            <person name="Karger A."/>
            <person name="Kirschner M.W."/>
            <person name="Durand P.M."/>
            <person name="Michod R.E."/>
            <person name="Nozaki H."/>
            <person name="Olson B.J."/>
        </authorList>
    </citation>
    <scope>NUCLEOTIDE SEQUENCE [LARGE SCALE GENOMIC DNA]</scope>
    <source>
        <strain evidence="2">NIES-2863</strain>
    </source>
</reference>
<sequence length="141" mass="16132">MAKLQVELEVVKRKTEVVKREAEVVKREAEVVKRETVTYELEYMTWQVLKLEGRLSPRGLLEFVEEHMMAYYALTQPGRKEMWQRYFETSPRLLLCAAKHNFRLSGRSPIRRAAVPHPRPEAAVCSPSGTDATIGFAAASP</sequence>
<dbReference type="EMBL" id="LSYV01000047">
    <property type="protein sequence ID" value="KXZ46225.1"/>
    <property type="molecule type" value="Genomic_DNA"/>
</dbReference>
<dbReference type="AlphaFoldDB" id="A0A150G9I6"/>
<name>A0A150G9I6_GONPE</name>
<proteinExistence type="predicted"/>
<comment type="caution">
    <text evidence="1">The sequence shown here is derived from an EMBL/GenBank/DDBJ whole genome shotgun (WGS) entry which is preliminary data.</text>
</comment>
<dbReference type="Proteomes" id="UP000075714">
    <property type="component" value="Unassembled WGS sequence"/>
</dbReference>
<keyword evidence="2" id="KW-1185">Reference proteome</keyword>
<protein>
    <submittedName>
        <fullName evidence="1">Uncharacterized protein</fullName>
    </submittedName>
</protein>